<dbReference type="GO" id="GO:0016020">
    <property type="term" value="C:membrane"/>
    <property type="evidence" value="ECO:0007669"/>
    <property type="project" value="TreeGrafter"/>
</dbReference>
<evidence type="ECO:0000256" key="1">
    <source>
        <dbReference type="ARBA" id="ARBA00009283"/>
    </source>
</evidence>
<feature type="region of interest" description="Disordered" evidence="6">
    <location>
        <begin position="759"/>
        <end position="791"/>
    </location>
</feature>
<dbReference type="PANTHER" id="PTHR11782:SF121">
    <property type="entry name" value="NUCLEOSIDE-DIPHOSPHATASE MIG-23"/>
    <property type="match status" value="1"/>
</dbReference>
<feature type="compositionally biased region" description="Polar residues" evidence="6">
    <location>
        <begin position="952"/>
        <end position="964"/>
    </location>
</feature>
<feature type="region of interest" description="Disordered" evidence="6">
    <location>
        <begin position="191"/>
        <end position="236"/>
    </location>
</feature>
<feature type="compositionally biased region" description="Polar residues" evidence="6">
    <location>
        <begin position="1171"/>
        <end position="1183"/>
    </location>
</feature>
<proteinExistence type="inferred from homology"/>
<evidence type="ECO:0000256" key="5">
    <source>
        <dbReference type="RuleBase" id="RU003833"/>
    </source>
</evidence>
<feature type="compositionally biased region" description="Low complexity" evidence="6">
    <location>
        <begin position="856"/>
        <end position="871"/>
    </location>
</feature>
<dbReference type="GO" id="GO:0046036">
    <property type="term" value="P:CTP metabolic process"/>
    <property type="evidence" value="ECO:0007669"/>
    <property type="project" value="TreeGrafter"/>
</dbReference>
<keyword evidence="4" id="KW-0547">Nucleotide-binding</keyword>
<evidence type="ECO:0000313" key="8">
    <source>
        <dbReference type="EMBL" id="KAF9155785.1"/>
    </source>
</evidence>
<keyword evidence="4" id="KW-0067">ATP-binding</keyword>
<dbReference type="PROSITE" id="PS01238">
    <property type="entry name" value="GDA1_CD39_NTPASE"/>
    <property type="match status" value="1"/>
</dbReference>
<reference evidence="8" key="1">
    <citation type="journal article" date="2020" name="Fungal Divers.">
        <title>Resolving the Mortierellaceae phylogeny through synthesis of multi-gene phylogenetics and phylogenomics.</title>
        <authorList>
            <person name="Vandepol N."/>
            <person name="Liber J."/>
            <person name="Desiro A."/>
            <person name="Na H."/>
            <person name="Kennedy M."/>
            <person name="Barry K."/>
            <person name="Grigoriev I.V."/>
            <person name="Miller A.N."/>
            <person name="O'Donnell K."/>
            <person name="Stajich J.E."/>
            <person name="Bonito G."/>
        </authorList>
    </citation>
    <scope>NUCLEOTIDE SEQUENCE</scope>
    <source>
        <strain evidence="8">NRRL 6426</strain>
    </source>
</reference>
<comment type="similarity">
    <text evidence="1 5">Belongs to the GDA1/CD39 NTPase family.</text>
</comment>
<dbReference type="AlphaFoldDB" id="A0A9P5S838"/>
<comment type="caution">
    <text evidence="8">The sequence shown here is derived from an EMBL/GenBank/DDBJ whole genome shotgun (WGS) entry which is preliminary data.</text>
</comment>
<keyword evidence="9" id="KW-1185">Reference proteome</keyword>
<organism evidence="8 9">
    <name type="scientific">Linnemannia schmuckeri</name>
    <dbReference type="NCBI Taxonomy" id="64567"/>
    <lineage>
        <taxon>Eukaryota</taxon>
        <taxon>Fungi</taxon>
        <taxon>Fungi incertae sedis</taxon>
        <taxon>Mucoromycota</taxon>
        <taxon>Mortierellomycotina</taxon>
        <taxon>Mortierellomycetes</taxon>
        <taxon>Mortierellales</taxon>
        <taxon>Mortierellaceae</taxon>
        <taxon>Linnemannia</taxon>
    </lineage>
</organism>
<feature type="transmembrane region" description="Helical" evidence="7">
    <location>
        <begin position="570"/>
        <end position="589"/>
    </location>
</feature>
<evidence type="ECO:0000256" key="3">
    <source>
        <dbReference type="PIRSR" id="PIRSR600407-1"/>
    </source>
</evidence>
<dbReference type="GO" id="GO:0006256">
    <property type="term" value="P:UDP catabolic process"/>
    <property type="evidence" value="ECO:0007669"/>
    <property type="project" value="TreeGrafter"/>
</dbReference>
<sequence>MSTFLPIPHSEEWIKNRQFGIVIDAGSSGSRLHIYSWIDRKHILQTAPHSQIAGVLPTIEPGVESDSVHAGEWTKRTEPDNKGIADFKDRPDDVGEHLEPLLDHALTVIPESEIARTPIYVLATAGLRLVQDDIREQILTNSCNYIRDNYHFLIGDCKTHIKNISGEEEGIYGWVAINYLMGGFDNGGVKMIKPEVPDSESHDSDDQGSVPTIDSHGSLETSSSNQSDGANKEGDNFSHRHTLGFLDMGGASTQIAFEPSPEASRAHANDLMAVHLKTLDGHTLEYNVFVTTFLGYGSNQARRRYVKDYLLATNKELLEEDKPGVQITIEDPCLPKNLHLSETHTLPHVPLKGSGSFKECLKKVEVLLNKDKECHDEPCLFNGVHTPPIDFNINTFIGVSEYWYSSHDILGLGGAYDYAEFERKSAEFCNSEWDDIKDRPEFRDQLQERLEMQCFKSAWLSNVLHGGFGLPRFGEKGAQGSEEQSSEVLEKAEKSIKKKNWRPPFQSINAIKDIQVTWTLGAMLLISSGSLDAPNPHLGGEHHSPTLILPPPDHKAPHEDTYPERMLDNYNHFMLLAIVLFGLAIFWVYRSRSSKTWPTVRRWLGSAGGVSSPGGSNSGGGGVGWLPFFGRFRRTSGPLSADYSALESGTVGSTATYGRSFGLKVFYLSVVHHTRSVWWSITSRLWPEPRGGFDPLDGQPSEMIEAITIAGYDGNSSTTNTMSMGGMTSHHGGTPAGSFGTSGLNTIPEGSAGSIGGNGAGAGPGGIFDTSFHRSHSSHSAQRGPPKTKPNFFRMNKKRFSGDSQSLFGNKMGPGGSGTGPDGCVVNTALLQKQTKNSVELTARTASTTNLSGLWNNNNSTSSIPNSINTPEQPAGAGGAWKQGWIPEEEADDVPMPSLLSTSRSYHTVIHSSGQSPLLTPMARYKLQQQDGSSSAPSSTLNLGSATLQTQSQNAGFASSSGFVTSADEREEWSADGGDGDDEGEGYMNRRPPSYSTTGSVDHKAFQQYQQQQQQQQQQVQYNQQQYSNQPFRSASAVPFSSSSSPRSHRNHPHYQHQQQHYSSSPAVPTIGSRYKQRSTGLLSGINFETGGGAMTSIDAGQESAGEAGYQSGSSTGHGPSVSRGRFGNASGASTVAGVAMARSASPMIMNLQQASTSTSSLVLGRHNVSEQDQQLVSRGSSENLRRGSMGAVMSP</sequence>
<feature type="region of interest" description="Disordered" evidence="6">
    <location>
        <begin position="852"/>
        <end position="881"/>
    </location>
</feature>
<keyword evidence="2 5" id="KW-0378">Hydrolase</keyword>
<dbReference type="PANTHER" id="PTHR11782">
    <property type="entry name" value="ADENOSINE/GUANOSINE DIPHOSPHATASE"/>
    <property type="match status" value="1"/>
</dbReference>
<feature type="active site" description="Proton acceptor" evidence="3">
    <location>
        <position position="169"/>
    </location>
</feature>
<dbReference type="GO" id="GO:0045134">
    <property type="term" value="F:UDP phosphatase activity"/>
    <property type="evidence" value="ECO:0007669"/>
    <property type="project" value="TreeGrafter"/>
</dbReference>
<dbReference type="Gene3D" id="3.30.420.40">
    <property type="match status" value="1"/>
</dbReference>
<dbReference type="OrthoDB" id="6372431at2759"/>
<evidence type="ECO:0000256" key="2">
    <source>
        <dbReference type="ARBA" id="ARBA00022801"/>
    </source>
</evidence>
<evidence type="ECO:0000256" key="6">
    <source>
        <dbReference type="SAM" id="MobiDB-lite"/>
    </source>
</evidence>
<evidence type="ECO:0000256" key="7">
    <source>
        <dbReference type="SAM" id="Phobius"/>
    </source>
</evidence>
<feature type="compositionally biased region" description="Basic and acidic residues" evidence="6">
    <location>
        <begin position="192"/>
        <end position="205"/>
    </location>
</feature>
<dbReference type="GO" id="GO:0004382">
    <property type="term" value="F:GDP phosphatase activity"/>
    <property type="evidence" value="ECO:0007669"/>
    <property type="project" value="TreeGrafter"/>
</dbReference>
<feature type="region of interest" description="Disordered" evidence="6">
    <location>
        <begin position="1094"/>
        <end position="1129"/>
    </location>
</feature>
<keyword evidence="7" id="KW-0472">Membrane</keyword>
<dbReference type="Proteomes" id="UP000748756">
    <property type="component" value="Unassembled WGS sequence"/>
</dbReference>
<feature type="region of interest" description="Disordered" evidence="6">
    <location>
        <begin position="1156"/>
        <end position="1196"/>
    </location>
</feature>
<feature type="compositionally biased region" description="Low complexity" evidence="6">
    <location>
        <begin position="1056"/>
        <end position="1066"/>
    </location>
</feature>
<name>A0A9P5S838_9FUNG</name>
<accession>A0A9P5S838</accession>
<evidence type="ECO:0000313" key="9">
    <source>
        <dbReference type="Proteomes" id="UP000748756"/>
    </source>
</evidence>
<dbReference type="Pfam" id="PF01150">
    <property type="entry name" value="GDA1_CD39"/>
    <property type="match status" value="1"/>
</dbReference>
<feature type="region of interest" description="Disordered" evidence="6">
    <location>
        <begin position="952"/>
        <end position="1072"/>
    </location>
</feature>
<keyword evidence="7" id="KW-1133">Transmembrane helix</keyword>
<feature type="binding site" evidence="4">
    <location>
        <begin position="250"/>
        <end position="254"/>
    </location>
    <ligand>
        <name>ATP</name>
        <dbReference type="ChEBI" id="CHEBI:30616"/>
    </ligand>
</feature>
<dbReference type="Gene3D" id="3.30.420.150">
    <property type="entry name" value="Exopolyphosphatase. Domain 2"/>
    <property type="match status" value="1"/>
</dbReference>
<keyword evidence="7" id="KW-0812">Transmembrane</keyword>
<evidence type="ECO:0000256" key="4">
    <source>
        <dbReference type="PIRSR" id="PIRSR600407-2"/>
    </source>
</evidence>
<dbReference type="EMBL" id="JAAAUQ010000051">
    <property type="protein sequence ID" value="KAF9155785.1"/>
    <property type="molecule type" value="Genomic_DNA"/>
</dbReference>
<feature type="compositionally biased region" description="Polar residues" evidence="6">
    <location>
        <begin position="218"/>
        <end position="229"/>
    </location>
</feature>
<protein>
    <submittedName>
        <fullName evidence="8">Golgi apyrase</fullName>
    </submittedName>
</protein>
<dbReference type="GO" id="GO:0017111">
    <property type="term" value="F:ribonucleoside triphosphate phosphatase activity"/>
    <property type="evidence" value="ECO:0007669"/>
    <property type="project" value="TreeGrafter"/>
</dbReference>
<dbReference type="CDD" id="cd24039">
    <property type="entry name" value="ASKHA_NBD_YND1-like"/>
    <property type="match status" value="1"/>
</dbReference>
<dbReference type="GO" id="GO:0005794">
    <property type="term" value="C:Golgi apparatus"/>
    <property type="evidence" value="ECO:0007669"/>
    <property type="project" value="TreeGrafter"/>
</dbReference>
<dbReference type="GO" id="GO:0005524">
    <property type="term" value="F:ATP binding"/>
    <property type="evidence" value="ECO:0007669"/>
    <property type="project" value="UniProtKB-KW"/>
</dbReference>
<feature type="region of interest" description="Disordered" evidence="6">
    <location>
        <begin position="536"/>
        <end position="558"/>
    </location>
</feature>
<dbReference type="InterPro" id="IPR000407">
    <property type="entry name" value="GDA1_CD39_NTPase"/>
</dbReference>
<feature type="compositionally biased region" description="Low complexity" evidence="6">
    <location>
        <begin position="1007"/>
        <end position="1046"/>
    </location>
</feature>
<gene>
    <name evidence="8" type="primary">YND1</name>
    <name evidence="8" type="ORF">BG015_008596</name>
</gene>